<organism evidence="1 2">
    <name type="scientific">Nocardia africana</name>
    <dbReference type="NCBI Taxonomy" id="134964"/>
    <lineage>
        <taxon>Bacteria</taxon>
        <taxon>Bacillati</taxon>
        <taxon>Actinomycetota</taxon>
        <taxon>Actinomycetes</taxon>
        <taxon>Mycobacteriales</taxon>
        <taxon>Nocardiaceae</taxon>
        <taxon>Nocardia</taxon>
    </lineage>
</organism>
<proteinExistence type="predicted"/>
<reference evidence="1 2" key="1">
    <citation type="submission" date="2018-06" db="EMBL/GenBank/DDBJ databases">
        <authorList>
            <consortium name="Pathogen Informatics"/>
            <person name="Doyle S."/>
        </authorList>
    </citation>
    <scope>NUCLEOTIDE SEQUENCE [LARGE SCALE GENOMIC DNA]</scope>
    <source>
        <strain evidence="1 2">NCTC13184</strain>
    </source>
</reference>
<accession>A0A378X5M2</accession>
<dbReference type="EMBL" id="UGRU01000001">
    <property type="protein sequence ID" value="SUA48719.1"/>
    <property type="molecule type" value="Genomic_DNA"/>
</dbReference>
<dbReference type="Proteomes" id="UP000255082">
    <property type="component" value="Unassembled WGS sequence"/>
</dbReference>
<gene>
    <name evidence="1" type="ORF">NCTC13184_07274</name>
</gene>
<protein>
    <recommendedName>
        <fullName evidence="3">Orotate phosphoribosyltransferase</fullName>
    </recommendedName>
</protein>
<dbReference type="AlphaFoldDB" id="A0A378X5M2"/>
<dbReference type="SUPFAM" id="SSF53271">
    <property type="entry name" value="PRTase-like"/>
    <property type="match status" value="1"/>
</dbReference>
<dbReference type="RefSeq" id="WP_062969065.1">
    <property type="nucleotide sequence ID" value="NZ_JAJFOE010000002.1"/>
</dbReference>
<dbReference type="Gene3D" id="3.40.50.2020">
    <property type="match status" value="1"/>
</dbReference>
<sequence>MTSSAATRTLPCRGIWLGSDYLDDVFDPDSLIADARTHLTTAGISFDTLVGTGLSGALIIPILAFEFGVDYALVRTVGDSSHARTRVEGFLGNSWLFVDDHIHTGRTFRYVHRTITDEAHSAGHVTSLAGSYCYQRALRGREPVMAATTLYRHHLLASKHLPRDRAAYAITTDIRRARRDR</sequence>
<evidence type="ECO:0008006" key="3">
    <source>
        <dbReference type="Google" id="ProtNLM"/>
    </source>
</evidence>
<name>A0A378X5M2_9NOCA</name>
<evidence type="ECO:0000313" key="2">
    <source>
        <dbReference type="Proteomes" id="UP000255082"/>
    </source>
</evidence>
<dbReference type="InterPro" id="IPR029057">
    <property type="entry name" value="PRTase-like"/>
</dbReference>
<evidence type="ECO:0000313" key="1">
    <source>
        <dbReference type="EMBL" id="SUA48719.1"/>
    </source>
</evidence>
<dbReference type="OrthoDB" id="307631at2"/>